<protein>
    <submittedName>
        <fullName evidence="1">Bacterial extracellular solute-binding protein</fullName>
    </submittedName>
</protein>
<keyword evidence="2" id="KW-1185">Reference proteome</keyword>
<dbReference type="SUPFAM" id="SSF55816">
    <property type="entry name" value="5'-nucleotidase (syn. UDP-sugar hydrolase), C-terminal domain"/>
    <property type="match status" value="1"/>
</dbReference>
<dbReference type="SUPFAM" id="SSF53850">
    <property type="entry name" value="Periplasmic binding protein-like II"/>
    <property type="match status" value="1"/>
</dbReference>
<proteinExistence type="predicted"/>
<accession>A0A564UNE7</accession>
<sequence length="624" mass="68189">MGCVRTAKAALRYCTCAVLLSENVRKYIYMMKKISRRSFLQVCGITAAAAALTACGGTKTETAKKDDAHEAITFMAPYKEIEAFIEQVHSVYPEVNIEVVPYSGDNTTTCLQNMFAAGDLPDVCTLTYYDPRSDLVSDKLLDLSGYDFTDNYVESRLQDVFDNGAIYLLPSTYNCYGITYNKTLLKKYGWELPNSFTELEELAAKAKEAGVDLCLPQIQYPGYGFQYLCNIAEADFLGTLDGRLWQRDYLSGKANVSNTPGMMHAMAYVQKWKDIGMLNDSGDALDDNVTRQRMTEGNTLFLIGNTNGIVEADGNADKYGLMPFLSEDGTQNVFVLNVNRFYGLNKKLEQDPQKLEDALKVMRVLSTVAGTSALQPATALKSSLLPFKDAKADGTYYADIADALNVGNTAPFIYSGWENTIVTTGLKMLDFIKGNATMEDVIRQLDEDQDSVVNDTPDVITTVTEELSQEDCAMLVGRCFAQATGSDLALVSLSTWIPGNPTEQNHHGVAAKLYAKDITDYDLSVILPTGWNRTIQTVSLTGQQISGLLASGYDAYGNGKGYPYVLVSPVQPEADKTYQVAICGVSDQLAAETTVTDSGVVGMDAAKAFFGAYTTISRADTAWS</sequence>
<dbReference type="Pfam" id="PF01547">
    <property type="entry name" value="SBP_bac_1"/>
    <property type="match status" value="1"/>
</dbReference>
<dbReference type="InterPro" id="IPR006059">
    <property type="entry name" value="SBP"/>
</dbReference>
<dbReference type="InterPro" id="IPR036907">
    <property type="entry name" value="5'-Nucleotdase_C_sf"/>
</dbReference>
<dbReference type="InterPro" id="IPR019546">
    <property type="entry name" value="TAT_signal_bac_arc"/>
</dbReference>
<dbReference type="Gene3D" id="3.40.190.10">
    <property type="entry name" value="Periplasmic binding protein-like II"/>
    <property type="match status" value="1"/>
</dbReference>
<name>A0A564UNE7_9FIRM</name>
<gene>
    <name evidence="1" type="ORF">FPPS064S07_01684</name>
</gene>
<organism evidence="1 2">
    <name type="scientific">Faecalibacterium prausnitzii</name>
    <dbReference type="NCBI Taxonomy" id="853"/>
    <lineage>
        <taxon>Bacteria</taxon>
        <taxon>Bacillati</taxon>
        <taxon>Bacillota</taxon>
        <taxon>Clostridia</taxon>
        <taxon>Eubacteriales</taxon>
        <taxon>Oscillospiraceae</taxon>
        <taxon>Faecalibacterium</taxon>
    </lineage>
</organism>
<dbReference type="PROSITE" id="PS51318">
    <property type="entry name" value="TAT"/>
    <property type="match status" value="1"/>
</dbReference>
<dbReference type="AlphaFoldDB" id="A0A564UNE7"/>
<dbReference type="PANTHER" id="PTHR43649">
    <property type="entry name" value="ARABINOSE-BINDING PROTEIN-RELATED"/>
    <property type="match status" value="1"/>
</dbReference>
<dbReference type="EMBL" id="CABHMY010000166">
    <property type="protein sequence ID" value="VUX21054.1"/>
    <property type="molecule type" value="Genomic_DNA"/>
</dbReference>
<evidence type="ECO:0000313" key="1">
    <source>
        <dbReference type="EMBL" id="VUX21054.1"/>
    </source>
</evidence>
<dbReference type="Proteomes" id="UP000406184">
    <property type="component" value="Unassembled WGS sequence"/>
</dbReference>
<evidence type="ECO:0000313" key="2">
    <source>
        <dbReference type="Proteomes" id="UP000406184"/>
    </source>
</evidence>
<dbReference type="GO" id="GO:0016787">
    <property type="term" value="F:hydrolase activity"/>
    <property type="evidence" value="ECO:0007669"/>
    <property type="project" value="InterPro"/>
</dbReference>
<dbReference type="InterPro" id="IPR006311">
    <property type="entry name" value="TAT_signal"/>
</dbReference>
<reference evidence="1 2" key="1">
    <citation type="submission" date="2019-07" db="EMBL/GenBank/DDBJ databases">
        <authorList>
            <person name="Hibberd C M."/>
            <person name="Gehrig L. J."/>
            <person name="Chang H.-W."/>
            <person name="Venkatesh S."/>
        </authorList>
    </citation>
    <scope>NUCLEOTIDE SEQUENCE [LARGE SCALE GENOMIC DNA]</scope>
    <source>
        <strain evidence="1">Faecalibacterium_prausnitzii_JG_BgPS064</strain>
    </source>
</reference>
<dbReference type="GO" id="GO:0009166">
    <property type="term" value="P:nucleotide catabolic process"/>
    <property type="evidence" value="ECO:0007669"/>
    <property type="project" value="InterPro"/>
</dbReference>
<dbReference type="PANTHER" id="PTHR43649:SF17">
    <property type="entry name" value="ABC TRANSPORTER SOLUTE BINDING PROTEIN-SUGAR TRANSPORT"/>
    <property type="match status" value="1"/>
</dbReference>
<dbReference type="InterPro" id="IPR050490">
    <property type="entry name" value="Bact_solute-bd_prot1"/>
</dbReference>
<dbReference type="NCBIfam" id="TIGR01409">
    <property type="entry name" value="TAT_signal_seq"/>
    <property type="match status" value="1"/>
</dbReference>